<proteinExistence type="predicted"/>
<sequence length="140" mass="15859">MDGCAALCFPDGGEWFQGYFYVSSEMDEMTLGLFGVEIPVDDCVRCCHGGYREYELTIINYSTEQEARVTIQKTGGDFCILDSTDQGGDTSPAKLHFETLSMLTDEKACTFIRRAFPSISNRCQRDEVNKTRYLLTWLTN</sequence>
<comment type="caution">
    <text evidence="1">The sequence shown here is derived from an EMBL/GenBank/DDBJ whole genome shotgun (WGS) entry which is preliminary data.</text>
</comment>
<dbReference type="VEuPathDB" id="FungiDB:AeMF1_018979"/>
<name>A0A6G0WUA1_9STRA</name>
<organism evidence="1 2">
    <name type="scientific">Aphanomyces euteiches</name>
    <dbReference type="NCBI Taxonomy" id="100861"/>
    <lineage>
        <taxon>Eukaryota</taxon>
        <taxon>Sar</taxon>
        <taxon>Stramenopiles</taxon>
        <taxon>Oomycota</taxon>
        <taxon>Saprolegniomycetes</taxon>
        <taxon>Saprolegniales</taxon>
        <taxon>Verrucalvaceae</taxon>
        <taxon>Aphanomyces</taxon>
    </lineage>
</organism>
<dbReference type="Proteomes" id="UP000481153">
    <property type="component" value="Unassembled WGS sequence"/>
</dbReference>
<protein>
    <submittedName>
        <fullName evidence="1">Uncharacterized protein</fullName>
    </submittedName>
</protein>
<evidence type="ECO:0000313" key="2">
    <source>
        <dbReference type="Proteomes" id="UP000481153"/>
    </source>
</evidence>
<evidence type="ECO:0000313" key="1">
    <source>
        <dbReference type="EMBL" id="KAF0731040.1"/>
    </source>
</evidence>
<reference evidence="1 2" key="1">
    <citation type="submission" date="2019-07" db="EMBL/GenBank/DDBJ databases">
        <title>Genomics analysis of Aphanomyces spp. identifies a new class of oomycete effector associated with host adaptation.</title>
        <authorList>
            <person name="Gaulin E."/>
        </authorList>
    </citation>
    <scope>NUCLEOTIDE SEQUENCE [LARGE SCALE GENOMIC DNA]</scope>
    <source>
        <strain evidence="1 2">ATCC 201684</strain>
    </source>
</reference>
<accession>A0A6G0WUA1</accession>
<dbReference type="EMBL" id="VJMJ01000147">
    <property type="protein sequence ID" value="KAF0731040.1"/>
    <property type="molecule type" value="Genomic_DNA"/>
</dbReference>
<keyword evidence="2" id="KW-1185">Reference proteome</keyword>
<dbReference type="AlphaFoldDB" id="A0A6G0WUA1"/>
<gene>
    <name evidence="1" type="ORF">Ae201684_011589</name>
</gene>